<organism evidence="2 3">
    <name type="scientific">Candidatus Cryptobacteroides excrementipullorum</name>
    <dbReference type="NCBI Taxonomy" id="2840761"/>
    <lineage>
        <taxon>Bacteria</taxon>
        <taxon>Pseudomonadati</taxon>
        <taxon>Bacteroidota</taxon>
        <taxon>Bacteroidia</taxon>
        <taxon>Bacteroidales</taxon>
        <taxon>Candidatus Cryptobacteroides</taxon>
    </lineage>
</organism>
<keyword evidence="1" id="KW-0732">Signal</keyword>
<dbReference type="Proteomes" id="UP000823771">
    <property type="component" value="Unassembled WGS sequence"/>
</dbReference>
<gene>
    <name evidence="2" type="ORF">IAB80_11155</name>
</gene>
<dbReference type="AlphaFoldDB" id="A0A9D9IWI2"/>
<evidence type="ECO:0000313" key="3">
    <source>
        <dbReference type="Proteomes" id="UP000823771"/>
    </source>
</evidence>
<accession>A0A9D9IWI2</accession>
<protein>
    <recommendedName>
        <fullName evidence="4">Outer membrane protein beta-barrel domain-containing protein</fullName>
    </recommendedName>
</protein>
<dbReference type="EMBL" id="JADILZ010000108">
    <property type="protein sequence ID" value="MBO8479424.1"/>
    <property type="molecule type" value="Genomic_DNA"/>
</dbReference>
<evidence type="ECO:0000256" key="1">
    <source>
        <dbReference type="SAM" id="SignalP"/>
    </source>
</evidence>
<feature type="chain" id="PRO_5039534220" description="Outer membrane protein beta-barrel domain-containing protein" evidence="1">
    <location>
        <begin position="24"/>
        <end position="217"/>
    </location>
</feature>
<sequence length="217" mass="23667">MRRFWAILLISAAAFLPSGSAAGMEPGSRKGFLDVFTFGIEWSYISTPVAYRHFNYVSVYGYRVDRKNWRAHYHANGEILLHAGCNVLPRLNLSLYGGYSGIYRLERLYPLSLRATCHFGSAPDGGRWFAYADAGAGFSGAGQGKTISGICKAGCGYRIPLSRHTSLDFTAAVRGVKTRIGVADLTGNGTTIYIPEDNLRCNEALYLGIMVGIGLSF</sequence>
<name>A0A9D9IWI2_9BACT</name>
<reference evidence="2" key="1">
    <citation type="submission" date="2020-10" db="EMBL/GenBank/DDBJ databases">
        <authorList>
            <person name="Gilroy R."/>
        </authorList>
    </citation>
    <scope>NUCLEOTIDE SEQUENCE</scope>
    <source>
        <strain evidence="2">2478</strain>
    </source>
</reference>
<evidence type="ECO:0008006" key="4">
    <source>
        <dbReference type="Google" id="ProtNLM"/>
    </source>
</evidence>
<reference evidence="2" key="2">
    <citation type="journal article" date="2021" name="PeerJ">
        <title>Extensive microbial diversity within the chicken gut microbiome revealed by metagenomics and culture.</title>
        <authorList>
            <person name="Gilroy R."/>
            <person name="Ravi A."/>
            <person name="Getino M."/>
            <person name="Pursley I."/>
            <person name="Horton D.L."/>
            <person name="Alikhan N.F."/>
            <person name="Baker D."/>
            <person name="Gharbi K."/>
            <person name="Hall N."/>
            <person name="Watson M."/>
            <person name="Adriaenssens E.M."/>
            <person name="Foster-Nyarko E."/>
            <person name="Jarju S."/>
            <person name="Secka A."/>
            <person name="Antonio M."/>
            <person name="Oren A."/>
            <person name="Chaudhuri R.R."/>
            <person name="La Ragione R."/>
            <person name="Hildebrand F."/>
            <person name="Pallen M.J."/>
        </authorList>
    </citation>
    <scope>NUCLEOTIDE SEQUENCE</scope>
    <source>
        <strain evidence="2">2478</strain>
    </source>
</reference>
<evidence type="ECO:0000313" key="2">
    <source>
        <dbReference type="EMBL" id="MBO8479424.1"/>
    </source>
</evidence>
<proteinExistence type="predicted"/>
<comment type="caution">
    <text evidence="2">The sequence shown here is derived from an EMBL/GenBank/DDBJ whole genome shotgun (WGS) entry which is preliminary data.</text>
</comment>
<feature type="signal peptide" evidence="1">
    <location>
        <begin position="1"/>
        <end position="23"/>
    </location>
</feature>